<dbReference type="SMART" id="SM00382">
    <property type="entry name" value="AAA"/>
    <property type="match status" value="1"/>
</dbReference>
<evidence type="ECO:0000256" key="3">
    <source>
        <dbReference type="ARBA" id="ARBA00022741"/>
    </source>
</evidence>
<dbReference type="RefSeq" id="WP_378220552.1">
    <property type="nucleotide sequence ID" value="NZ_JBHRTK010000012.1"/>
</dbReference>
<dbReference type="Gene3D" id="3.40.50.300">
    <property type="entry name" value="P-loop containing nucleotide triphosphate hydrolases"/>
    <property type="match status" value="1"/>
</dbReference>
<dbReference type="PROSITE" id="PS00211">
    <property type="entry name" value="ABC_TRANSPORTER_1"/>
    <property type="match status" value="1"/>
</dbReference>
<dbReference type="SUPFAM" id="SSF52540">
    <property type="entry name" value="P-loop containing nucleoside triphosphate hydrolases"/>
    <property type="match status" value="1"/>
</dbReference>
<dbReference type="Gene3D" id="2.40.50.100">
    <property type="match status" value="1"/>
</dbReference>
<feature type="domain" description="ABC transporter" evidence="5">
    <location>
        <begin position="30"/>
        <end position="261"/>
    </location>
</feature>
<dbReference type="Pfam" id="PF08402">
    <property type="entry name" value="TOBE_2"/>
    <property type="match status" value="1"/>
</dbReference>
<evidence type="ECO:0000259" key="5">
    <source>
        <dbReference type="PROSITE" id="PS50893"/>
    </source>
</evidence>
<evidence type="ECO:0000313" key="7">
    <source>
        <dbReference type="Proteomes" id="UP001595583"/>
    </source>
</evidence>
<organism evidence="6 7">
    <name type="scientific">Aquamicrobium soli</name>
    <dbReference type="NCBI Taxonomy" id="1811518"/>
    <lineage>
        <taxon>Bacteria</taxon>
        <taxon>Pseudomonadati</taxon>
        <taxon>Pseudomonadota</taxon>
        <taxon>Alphaproteobacteria</taxon>
        <taxon>Hyphomicrobiales</taxon>
        <taxon>Phyllobacteriaceae</taxon>
        <taxon>Aquamicrobium</taxon>
    </lineage>
</organism>
<keyword evidence="4 6" id="KW-0067">ATP-binding</keyword>
<comment type="caution">
    <text evidence="6">The sequence shown here is derived from an EMBL/GenBank/DDBJ whole genome shotgun (WGS) entry which is preliminary data.</text>
</comment>
<evidence type="ECO:0000256" key="4">
    <source>
        <dbReference type="ARBA" id="ARBA00022840"/>
    </source>
</evidence>
<keyword evidence="3" id="KW-0547">Nucleotide-binding</keyword>
<dbReference type="InterPro" id="IPR003439">
    <property type="entry name" value="ABC_transporter-like_ATP-bd"/>
</dbReference>
<sequence>MSGVMTVSEKVHGSASAAQGAVAGNTGSRIGFENVSVAYGSLVVLESLNLTVNPGEIVALIGPSGSGKTTALRAVAGFVRPSAGRITIGDRDVTHLPPYERNIGMVVQNYALFPHMRVEENVAFGLRAKGASEDIIRARVPESLAMVGMAPYTKRYPRELSGGQQQRVAIARALAIRPQVLLLDEPLSALDAQIRRSMLDELAKLHRDLPNLTVLYVTHDQTEALTLANHIGIMRGGKLKAFGSAQSLFRHPPNRFAAEFLGRANLIPVTGLDGADGARAGVKFGAQALSAQNHHRLAKGSDCLLCVRPHDFKLQKGENDTNSLTGVVQSVQWQGDVHNITFEVAEQVLRMTSAPMSNPPEPGASITVHFNPADVTLVPEDKVDG</sequence>
<dbReference type="InterPro" id="IPR013611">
    <property type="entry name" value="Transp-assoc_OB_typ2"/>
</dbReference>
<dbReference type="GO" id="GO:0005524">
    <property type="term" value="F:ATP binding"/>
    <property type="evidence" value="ECO:0007669"/>
    <property type="project" value="UniProtKB-KW"/>
</dbReference>
<dbReference type="EMBL" id="JBHRTK010000012">
    <property type="protein sequence ID" value="MFC3206741.1"/>
    <property type="molecule type" value="Genomic_DNA"/>
</dbReference>
<dbReference type="PANTHER" id="PTHR42781:SF4">
    <property type="entry name" value="SPERMIDINE_PUTRESCINE IMPORT ATP-BINDING PROTEIN POTA"/>
    <property type="match status" value="1"/>
</dbReference>
<evidence type="ECO:0000313" key="6">
    <source>
        <dbReference type="EMBL" id="MFC3206741.1"/>
    </source>
</evidence>
<dbReference type="Gene3D" id="2.40.50.140">
    <property type="entry name" value="Nucleic acid-binding proteins"/>
    <property type="match status" value="1"/>
</dbReference>
<gene>
    <name evidence="6" type="ORF">ACFOHJ_11005</name>
</gene>
<dbReference type="InterPro" id="IPR012340">
    <property type="entry name" value="NA-bd_OB-fold"/>
</dbReference>
<keyword evidence="2" id="KW-0813">Transport</keyword>
<name>A0ABV7KCJ8_9HYPH</name>
<reference evidence="7" key="1">
    <citation type="journal article" date="2019" name="Int. J. Syst. Evol. Microbiol.">
        <title>The Global Catalogue of Microorganisms (GCM) 10K type strain sequencing project: providing services to taxonomists for standard genome sequencing and annotation.</title>
        <authorList>
            <consortium name="The Broad Institute Genomics Platform"/>
            <consortium name="The Broad Institute Genome Sequencing Center for Infectious Disease"/>
            <person name="Wu L."/>
            <person name="Ma J."/>
        </authorList>
    </citation>
    <scope>NUCLEOTIDE SEQUENCE [LARGE SCALE GENOMIC DNA]</scope>
    <source>
        <strain evidence="7">KCTC 52165</strain>
    </source>
</reference>
<dbReference type="SUPFAM" id="SSF50331">
    <property type="entry name" value="MOP-like"/>
    <property type="match status" value="1"/>
</dbReference>
<accession>A0ABV7KCJ8</accession>
<evidence type="ECO:0000256" key="2">
    <source>
        <dbReference type="ARBA" id="ARBA00022448"/>
    </source>
</evidence>
<proteinExistence type="inferred from homology"/>
<dbReference type="InterPro" id="IPR017871">
    <property type="entry name" value="ABC_transporter-like_CS"/>
</dbReference>
<protein>
    <submittedName>
        <fullName evidence="6">ABC transporter ATP-binding protein</fullName>
    </submittedName>
</protein>
<dbReference type="InterPro" id="IPR027417">
    <property type="entry name" value="P-loop_NTPase"/>
</dbReference>
<comment type="similarity">
    <text evidence="1">Belongs to the ABC transporter superfamily.</text>
</comment>
<dbReference type="InterPro" id="IPR003593">
    <property type="entry name" value="AAA+_ATPase"/>
</dbReference>
<dbReference type="Proteomes" id="UP001595583">
    <property type="component" value="Unassembled WGS sequence"/>
</dbReference>
<dbReference type="Pfam" id="PF00005">
    <property type="entry name" value="ABC_tran"/>
    <property type="match status" value="1"/>
</dbReference>
<keyword evidence="7" id="KW-1185">Reference proteome</keyword>
<dbReference type="InterPro" id="IPR008995">
    <property type="entry name" value="Mo/tungstate-bd_C_term_dom"/>
</dbReference>
<evidence type="ECO:0000256" key="1">
    <source>
        <dbReference type="ARBA" id="ARBA00005417"/>
    </source>
</evidence>
<dbReference type="PROSITE" id="PS50893">
    <property type="entry name" value="ABC_TRANSPORTER_2"/>
    <property type="match status" value="1"/>
</dbReference>
<dbReference type="InterPro" id="IPR050093">
    <property type="entry name" value="ABC_SmlMolc_Importer"/>
</dbReference>
<dbReference type="PANTHER" id="PTHR42781">
    <property type="entry name" value="SPERMIDINE/PUTRESCINE IMPORT ATP-BINDING PROTEIN POTA"/>
    <property type="match status" value="1"/>
</dbReference>